<dbReference type="Gene3D" id="3.40.50.300">
    <property type="entry name" value="P-loop containing nucleotide triphosphate hydrolases"/>
    <property type="match status" value="1"/>
</dbReference>
<evidence type="ECO:0000313" key="16">
    <source>
        <dbReference type="Proteomes" id="UP001595443"/>
    </source>
</evidence>
<keyword evidence="4 10" id="KW-0808">Transferase</keyword>
<keyword evidence="7 10" id="KW-0067">ATP-binding</keyword>
<dbReference type="PANTHER" id="PTHR11088:SF60">
    <property type="entry name" value="TRNA DIMETHYLALLYLTRANSFERASE"/>
    <property type="match status" value="1"/>
</dbReference>
<proteinExistence type="inferred from homology"/>
<evidence type="ECO:0000256" key="9">
    <source>
        <dbReference type="ARBA" id="ARBA00049563"/>
    </source>
</evidence>
<evidence type="ECO:0000256" key="4">
    <source>
        <dbReference type="ARBA" id="ARBA00022679"/>
    </source>
</evidence>
<name>A0ABV7AEG7_9RHOB</name>
<keyword evidence="8 10" id="KW-0460">Magnesium</keyword>
<dbReference type="HAMAP" id="MF_00185">
    <property type="entry name" value="IPP_trans"/>
    <property type="match status" value="1"/>
</dbReference>
<dbReference type="InterPro" id="IPR018022">
    <property type="entry name" value="IPT"/>
</dbReference>
<protein>
    <recommendedName>
        <fullName evidence="10">tRNA dimethylallyltransferase</fullName>
        <ecNumber evidence="10">2.5.1.75</ecNumber>
    </recommendedName>
    <alternativeName>
        <fullName evidence="10">Dimethylallyl diphosphate:tRNA dimethylallyltransferase</fullName>
        <shortName evidence="10">DMAPP:tRNA dimethylallyltransferase</shortName>
        <shortName evidence="10">DMATase</shortName>
    </alternativeName>
    <alternativeName>
        <fullName evidence="10">Isopentenyl-diphosphate:tRNA isopentenyltransferase</fullName>
        <shortName evidence="10">IPP transferase</shortName>
        <shortName evidence="10">IPPT</shortName>
        <shortName evidence="10">IPTase</shortName>
    </alternativeName>
</protein>
<sequence>MSENAAGFNAKPAPRRSDPGRARRHGLGLLRNVLENLKDIPKDMPILLAGPTASGKSALALELAERAGGVIVNADALQVYANWRLLTARPSPEEEARVPHRLYGHVGRDQPYSVGHWLREVAPLLNGRERPILVGGTGLYFTALTCGLAEIPPTPAEVRQEADALRAAEGIEVLLAALDAETRAKIDSRNPARVQRAWEVLRATGRGLSAWQADTAPPLLPLERAAAFVIRAERDWLAARIDRRFDAMMAAGALDEVRAELPYWDPARPSSRAIGAPELVAHLRGEISLTEAVAAAKLATRQYAKRQRTWFRNRLGAWSAITLP</sequence>
<evidence type="ECO:0000256" key="8">
    <source>
        <dbReference type="ARBA" id="ARBA00022842"/>
    </source>
</evidence>
<dbReference type="EMBL" id="JBHRSK010000004">
    <property type="protein sequence ID" value="MFC2967622.1"/>
    <property type="molecule type" value="Genomic_DNA"/>
</dbReference>
<evidence type="ECO:0000256" key="3">
    <source>
        <dbReference type="ARBA" id="ARBA00005842"/>
    </source>
</evidence>
<organism evidence="15 16">
    <name type="scientific">Acidimangrovimonas pyrenivorans</name>
    <dbReference type="NCBI Taxonomy" id="2030798"/>
    <lineage>
        <taxon>Bacteria</taxon>
        <taxon>Pseudomonadati</taxon>
        <taxon>Pseudomonadota</taxon>
        <taxon>Alphaproteobacteria</taxon>
        <taxon>Rhodobacterales</taxon>
        <taxon>Paracoccaceae</taxon>
        <taxon>Acidimangrovimonas</taxon>
    </lineage>
</organism>
<dbReference type="Proteomes" id="UP001595443">
    <property type="component" value="Unassembled WGS sequence"/>
</dbReference>
<dbReference type="EC" id="2.5.1.75" evidence="10"/>
<feature type="binding site" evidence="10">
    <location>
        <begin position="52"/>
        <end position="57"/>
    </location>
    <ligand>
        <name>substrate</name>
    </ligand>
</feature>
<feature type="site" description="Interaction with substrate tRNA" evidence="10">
    <location>
        <position position="159"/>
    </location>
</feature>
<dbReference type="SUPFAM" id="SSF52540">
    <property type="entry name" value="P-loop containing nucleoside triphosphate hydrolases"/>
    <property type="match status" value="1"/>
</dbReference>
<evidence type="ECO:0000256" key="6">
    <source>
        <dbReference type="ARBA" id="ARBA00022741"/>
    </source>
</evidence>
<dbReference type="RefSeq" id="WP_377832273.1">
    <property type="nucleotide sequence ID" value="NZ_JBHRSK010000004.1"/>
</dbReference>
<comment type="cofactor">
    <cofactor evidence="1 10">
        <name>Mg(2+)</name>
        <dbReference type="ChEBI" id="CHEBI:18420"/>
    </cofactor>
</comment>
<dbReference type="CDD" id="cd02019">
    <property type="entry name" value="NK"/>
    <property type="match status" value="1"/>
</dbReference>
<gene>
    <name evidence="10 15" type="primary">miaA</name>
    <name evidence="15" type="ORF">ACFOES_05915</name>
</gene>
<reference evidence="16" key="1">
    <citation type="journal article" date="2019" name="Int. J. Syst. Evol. Microbiol.">
        <title>The Global Catalogue of Microorganisms (GCM) 10K type strain sequencing project: providing services to taxonomists for standard genome sequencing and annotation.</title>
        <authorList>
            <consortium name="The Broad Institute Genomics Platform"/>
            <consortium name="The Broad Institute Genome Sequencing Center for Infectious Disease"/>
            <person name="Wu L."/>
            <person name="Ma J."/>
        </authorList>
    </citation>
    <scope>NUCLEOTIDE SEQUENCE [LARGE SCALE GENOMIC DNA]</scope>
    <source>
        <strain evidence="16">KCTC 62192</strain>
    </source>
</reference>
<comment type="caution">
    <text evidence="15">The sequence shown here is derived from an EMBL/GenBank/DDBJ whole genome shotgun (WGS) entry which is preliminary data.</text>
</comment>
<evidence type="ECO:0000256" key="2">
    <source>
        <dbReference type="ARBA" id="ARBA00003213"/>
    </source>
</evidence>
<dbReference type="GO" id="GO:0052381">
    <property type="term" value="F:tRNA dimethylallyltransferase activity"/>
    <property type="evidence" value="ECO:0007669"/>
    <property type="project" value="UniProtKB-EC"/>
</dbReference>
<dbReference type="Gene3D" id="1.10.20.140">
    <property type="match status" value="1"/>
</dbReference>
<evidence type="ECO:0000256" key="10">
    <source>
        <dbReference type="HAMAP-Rule" id="MF_00185"/>
    </source>
</evidence>
<accession>A0ABV7AEG7</accession>
<evidence type="ECO:0000256" key="7">
    <source>
        <dbReference type="ARBA" id="ARBA00022840"/>
    </source>
</evidence>
<evidence type="ECO:0000256" key="5">
    <source>
        <dbReference type="ARBA" id="ARBA00022694"/>
    </source>
</evidence>
<comment type="catalytic activity">
    <reaction evidence="9 10 11">
        <text>adenosine(37) in tRNA + dimethylallyl diphosphate = N(6)-dimethylallyladenosine(37) in tRNA + diphosphate</text>
        <dbReference type="Rhea" id="RHEA:26482"/>
        <dbReference type="Rhea" id="RHEA-COMP:10162"/>
        <dbReference type="Rhea" id="RHEA-COMP:10375"/>
        <dbReference type="ChEBI" id="CHEBI:33019"/>
        <dbReference type="ChEBI" id="CHEBI:57623"/>
        <dbReference type="ChEBI" id="CHEBI:74411"/>
        <dbReference type="ChEBI" id="CHEBI:74415"/>
        <dbReference type="EC" id="2.5.1.75"/>
    </reaction>
</comment>
<keyword evidence="5 10" id="KW-0819">tRNA processing</keyword>
<comment type="caution">
    <text evidence="10">Lacks conserved residue(s) required for the propagation of feature annotation.</text>
</comment>
<comment type="subunit">
    <text evidence="10">Monomer.</text>
</comment>
<comment type="similarity">
    <text evidence="3 10 13">Belongs to the IPP transferase family.</text>
</comment>
<dbReference type="InterPro" id="IPR027417">
    <property type="entry name" value="P-loop_NTPase"/>
</dbReference>
<feature type="region of interest" description="Disordered" evidence="14">
    <location>
        <begin position="1"/>
        <end position="24"/>
    </location>
</feature>
<keyword evidence="6 10" id="KW-0547">Nucleotide-binding</keyword>
<evidence type="ECO:0000256" key="12">
    <source>
        <dbReference type="RuleBase" id="RU003784"/>
    </source>
</evidence>
<dbReference type="Pfam" id="PF01715">
    <property type="entry name" value="IPPT"/>
    <property type="match status" value="1"/>
</dbReference>
<evidence type="ECO:0000256" key="14">
    <source>
        <dbReference type="SAM" id="MobiDB-lite"/>
    </source>
</evidence>
<dbReference type="InterPro" id="IPR039657">
    <property type="entry name" value="Dimethylallyltransferase"/>
</dbReference>
<dbReference type="PANTHER" id="PTHR11088">
    <property type="entry name" value="TRNA DIMETHYLALLYLTRANSFERASE"/>
    <property type="match status" value="1"/>
</dbReference>
<feature type="binding site" evidence="10">
    <location>
        <begin position="50"/>
        <end position="57"/>
    </location>
    <ligand>
        <name>ATP</name>
        <dbReference type="ChEBI" id="CHEBI:30616"/>
    </ligand>
</feature>
<evidence type="ECO:0000313" key="15">
    <source>
        <dbReference type="EMBL" id="MFC2967622.1"/>
    </source>
</evidence>
<evidence type="ECO:0000256" key="11">
    <source>
        <dbReference type="RuleBase" id="RU003783"/>
    </source>
</evidence>
<comment type="function">
    <text evidence="2 10 12">Catalyzes the transfer of a dimethylallyl group onto the adenine at position 37 in tRNAs that read codons beginning with uridine, leading to the formation of N6-(dimethylallyl)adenosine (i(6)A).</text>
</comment>
<feature type="site" description="Interaction with substrate tRNA" evidence="10">
    <location>
        <position position="137"/>
    </location>
</feature>
<keyword evidence="16" id="KW-1185">Reference proteome</keyword>
<evidence type="ECO:0000256" key="13">
    <source>
        <dbReference type="RuleBase" id="RU003785"/>
    </source>
</evidence>
<evidence type="ECO:0000256" key="1">
    <source>
        <dbReference type="ARBA" id="ARBA00001946"/>
    </source>
</evidence>
<dbReference type="NCBIfam" id="TIGR00174">
    <property type="entry name" value="miaA"/>
    <property type="match status" value="1"/>
</dbReference>